<dbReference type="GO" id="GO:0004519">
    <property type="term" value="F:endonuclease activity"/>
    <property type="evidence" value="ECO:0007669"/>
    <property type="project" value="UniProtKB-KW"/>
</dbReference>
<dbReference type="Gene3D" id="3.90.1570.10">
    <property type="entry name" value="tt1808, chain A"/>
    <property type="match status" value="1"/>
</dbReference>
<organism evidence="2 3">
    <name type="scientific">Caulobacter radicis</name>
    <dbReference type="NCBI Taxonomy" id="2172650"/>
    <lineage>
        <taxon>Bacteria</taxon>
        <taxon>Pseudomonadati</taxon>
        <taxon>Pseudomonadota</taxon>
        <taxon>Alphaproteobacteria</taxon>
        <taxon>Caulobacterales</taxon>
        <taxon>Caulobacteraceae</taxon>
        <taxon>Caulobacter</taxon>
    </lineage>
</organism>
<keyword evidence="3" id="KW-1185">Reference proteome</keyword>
<evidence type="ECO:0000313" key="2">
    <source>
        <dbReference type="EMBL" id="PVM73322.1"/>
    </source>
</evidence>
<dbReference type="PANTHER" id="PTHR35400">
    <property type="entry name" value="SLR1083 PROTEIN"/>
    <property type="match status" value="1"/>
</dbReference>
<dbReference type="SUPFAM" id="SSF52980">
    <property type="entry name" value="Restriction endonuclease-like"/>
    <property type="match status" value="1"/>
</dbReference>
<comment type="caution">
    <text evidence="2">The sequence shown here is derived from an EMBL/GenBank/DDBJ whole genome shotgun (WGS) entry which is preliminary data.</text>
</comment>
<evidence type="ECO:0000259" key="1">
    <source>
        <dbReference type="Pfam" id="PF05685"/>
    </source>
</evidence>
<keyword evidence="2" id="KW-0540">Nuclease</keyword>
<evidence type="ECO:0000313" key="3">
    <source>
        <dbReference type="Proteomes" id="UP000244913"/>
    </source>
</evidence>
<proteinExistence type="predicted"/>
<dbReference type="InterPro" id="IPR012296">
    <property type="entry name" value="Nuclease_put_TT1808"/>
</dbReference>
<dbReference type="Proteomes" id="UP000244913">
    <property type="component" value="Unassembled WGS sequence"/>
</dbReference>
<dbReference type="EMBL" id="QDKP01000059">
    <property type="protein sequence ID" value="PVM73322.1"/>
    <property type="molecule type" value="Genomic_DNA"/>
</dbReference>
<dbReference type="AlphaFoldDB" id="A0A2T9J0H1"/>
<sequence length="224" mass="24756">MGAEARGSAAPQPPRTLSARRYASQGPCYRRAMNAPGRLAETVAPYRFTYDDVLRMVETGILADDARVELIEGELIAVSPESVPHVRCRRWLTQFFTRRLAEGQWEINSDAPIRLDDQTAPEPDLAIFPSTVHDRDLKGGDIMLAIEVSVSSQAFDLGKKADLYAAAGVREYWVVDVSGQRLIVHREPTAGGYRSIWEEGVRGGVAPKAFPHLEIRVGDLPLTD</sequence>
<dbReference type="InterPro" id="IPR008538">
    <property type="entry name" value="Uma2"/>
</dbReference>
<name>A0A2T9J0H1_9CAUL</name>
<dbReference type="CDD" id="cd06260">
    <property type="entry name" value="DUF820-like"/>
    <property type="match status" value="1"/>
</dbReference>
<dbReference type="Pfam" id="PF05685">
    <property type="entry name" value="Uma2"/>
    <property type="match status" value="1"/>
</dbReference>
<reference evidence="2 3" key="1">
    <citation type="submission" date="2018-04" db="EMBL/GenBank/DDBJ databases">
        <title>The genome sequence of Caulobacter sp. 736.</title>
        <authorList>
            <person name="Gao J."/>
            <person name="Sun J."/>
        </authorList>
    </citation>
    <scope>NUCLEOTIDE SEQUENCE [LARGE SCALE GENOMIC DNA]</scope>
    <source>
        <strain evidence="2 3">736</strain>
    </source>
</reference>
<keyword evidence="2" id="KW-0378">Hydrolase</keyword>
<accession>A0A2T9J0H1</accession>
<gene>
    <name evidence="2" type="ORF">DDF65_21425</name>
</gene>
<dbReference type="PANTHER" id="PTHR35400:SF3">
    <property type="entry name" value="SLL1072 PROTEIN"/>
    <property type="match status" value="1"/>
</dbReference>
<dbReference type="InterPro" id="IPR011335">
    <property type="entry name" value="Restrct_endonuc-II-like"/>
</dbReference>
<keyword evidence="2" id="KW-0255">Endonuclease</keyword>
<protein>
    <submittedName>
        <fullName evidence="2">Uma2 family endonuclease</fullName>
    </submittedName>
</protein>
<feature type="domain" description="Putative restriction endonuclease" evidence="1">
    <location>
        <begin position="62"/>
        <end position="196"/>
    </location>
</feature>